<evidence type="ECO:0000256" key="10">
    <source>
        <dbReference type="ARBA" id="ARBA00023163"/>
    </source>
</evidence>
<feature type="domain" description="C3H1-type" evidence="15">
    <location>
        <begin position="167"/>
        <end position="194"/>
    </location>
</feature>
<evidence type="ECO:0000256" key="8">
    <source>
        <dbReference type="ARBA" id="ARBA00023015"/>
    </source>
</evidence>
<keyword evidence="9" id="KW-0238">DNA-binding</keyword>
<evidence type="ECO:0000256" key="5">
    <source>
        <dbReference type="ARBA" id="ARBA00022723"/>
    </source>
</evidence>
<feature type="region of interest" description="Disordered" evidence="14">
    <location>
        <begin position="265"/>
        <end position="291"/>
    </location>
</feature>
<reference evidence="18" key="1">
    <citation type="journal article" date="2016" name="Ticks Tick Borne Dis.">
        <title>De novo assembly and annotation of the salivary gland transcriptome of Rhipicephalus appendiculatus male and female ticks during blood feeding.</title>
        <authorList>
            <person name="de Castro M.H."/>
            <person name="de Klerk D."/>
            <person name="Pienaar R."/>
            <person name="Latif A.A."/>
            <person name="Rees D.J."/>
            <person name="Mans B.J."/>
        </authorList>
    </citation>
    <scope>NUCLEOTIDE SEQUENCE</scope>
    <source>
        <tissue evidence="18">Salivary glands</tissue>
    </source>
</reference>
<comment type="function">
    <text evidence="1">Transcription repressor.</text>
</comment>
<dbReference type="SMART" id="SM00443">
    <property type="entry name" value="G_patch"/>
    <property type="match status" value="1"/>
</dbReference>
<dbReference type="PROSITE" id="PS50174">
    <property type="entry name" value="G_PATCH"/>
    <property type="match status" value="1"/>
</dbReference>
<evidence type="ECO:0000256" key="2">
    <source>
        <dbReference type="ARBA" id="ARBA00004123"/>
    </source>
</evidence>
<dbReference type="EMBL" id="GEDV01007377">
    <property type="protein sequence ID" value="JAP81180.1"/>
    <property type="molecule type" value="Transcribed_RNA"/>
</dbReference>
<keyword evidence="5 12" id="KW-0479">Metal-binding</keyword>
<feature type="region of interest" description="Disordered" evidence="14">
    <location>
        <begin position="519"/>
        <end position="538"/>
    </location>
</feature>
<evidence type="ECO:0000256" key="7">
    <source>
        <dbReference type="ARBA" id="ARBA00022833"/>
    </source>
</evidence>
<dbReference type="SUPFAM" id="SSF63748">
    <property type="entry name" value="Tudor/PWWP/MBT"/>
    <property type="match status" value="1"/>
</dbReference>
<dbReference type="InterPro" id="IPR000571">
    <property type="entry name" value="Znf_CCCH"/>
</dbReference>
<dbReference type="CDD" id="cd20384">
    <property type="entry name" value="Tudor_ZGPAT"/>
    <property type="match status" value="1"/>
</dbReference>
<accession>A0A131YRT5</accession>
<dbReference type="InterPro" id="IPR002999">
    <property type="entry name" value="Tudor"/>
</dbReference>
<evidence type="ECO:0000256" key="1">
    <source>
        <dbReference type="ARBA" id="ARBA00004062"/>
    </source>
</evidence>
<evidence type="ECO:0000256" key="12">
    <source>
        <dbReference type="PROSITE-ProRule" id="PRU00723"/>
    </source>
</evidence>
<sequence>MDTGEKKALHESLKQYEQQLEAVELALASSASESQAGDLLELKHNLEEVISLTQATLRGAVDEDATTNPTQVNDDIDEEFARFQAEMASLGASSEPQDQAMTAAEDHSKELAELVDHLEGSNVKAPFSKDWGQMSYHSAVVLSVDASDITHVDDIKVNVMFTHPTVSAMKPCSFFLEGRCKFSQERCRFSHGHAVALSELREYSEPSFSTLKPGSPCLVKSDKDGLWQLAALESIGEHQDEVMVRLSHSGKTVSVKVEDVFPLEDNGAVDSSDSDSDSQPAADAVPVAGGCEDDQEGVPVVAWSPSTASGLPLGAWEKHTKGIGSKLMEKMGYVWGQGLGIRGNGRTEPVEAVVLPAGKSLDKCMELKELGMTQDSAKVQRKMLLKMKREEEKIERRYHKAAKSESVFDFLNCQIFSKKVLDEQGHEKRTHNTDSKNAGERYNTQMEKHSSQDLKSVSMRGLGIEALQVTEAIKRAEREIVRLGHSSARNKDRDKVMHAQMEKKIEEQRQLIRQLQSKERSIAAEQQHRKGNDKLRIF</sequence>
<dbReference type="PANTHER" id="PTHR46297:SF1">
    <property type="entry name" value="ZINC FINGER CCCH-TYPE WITH G PATCH DOMAIN-CONTAINING PROTEIN"/>
    <property type="match status" value="1"/>
</dbReference>
<protein>
    <recommendedName>
        <fullName evidence="3">Zinc finger CCCH-type with G patch domain-containing protein</fullName>
    </recommendedName>
</protein>
<dbReference type="PROSITE" id="PS50103">
    <property type="entry name" value="ZF_C3H1"/>
    <property type="match status" value="1"/>
</dbReference>
<keyword evidence="11" id="KW-0539">Nucleus</keyword>
<evidence type="ECO:0000259" key="17">
    <source>
        <dbReference type="PROSITE" id="PS50304"/>
    </source>
</evidence>
<feature type="coiled-coil region" evidence="13">
    <location>
        <begin position="6"/>
        <end position="33"/>
    </location>
</feature>
<evidence type="ECO:0000256" key="14">
    <source>
        <dbReference type="SAM" id="MobiDB-lite"/>
    </source>
</evidence>
<dbReference type="Pfam" id="PF01585">
    <property type="entry name" value="G-patch"/>
    <property type="match status" value="1"/>
</dbReference>
<feature type="zinc finger region" description="C3H1-type" evidence="12">
    <location>
        <begin position="167"/>
        <end position="194"/>
    </location>
</feature>
<keyword evidence="8" id="KW-0805">Transcription regulation</keyword>
<dbReference type="PANTHER" id="PTHR46297">
    <property type="entry name" value="ZINC FINGER CCCH-TYPE WITH G PATCH DOMAIN-CONTAINING PROTEIN"/>
    <property type="match status" value="1"/>
</dbReference>
<dbReference type="GO" id="GO:0001227">
    <property type="term" value="F:DNA-binding transcription repressor activity, RNA polymerase II-specific"/>
    <property type="evidence" value="ECO:0007669"/>
    <property type="project" value="TreeGrafter"/>
</dbReference>
<dbReference type="Gene3D" id="2.30.30.1190">
    <property type="match status" value="1"/>
</dbReference>
<evidence type="ECO:0000256" key="3">
    <source>
        <dbReference type="ARBA" id="ARBA00022414"/>
    </source>
</evidence>
<evidence type="ECO:0000313" key="18">
    <source>
        <dbReference type="EMBL" id="JAP81180.1"/>
    </source>
</evidence>
<evidence type="ECO:0000256" key="4">
    <source>
        <dbReference type="ARBA" id="ARBA00022491"/>
    </source>
</evidence>
<dbReference type="GO" id="GO:0005634">
    <property type="term" value="C:nucleus"/>
    <property type="evidence" value="ECO:0007669"/>
    <property type="project" value="UniProtKB-SubCell"/>
</dbReference>
<dbReference type="GO" id="GO:0008270">
    <property type="term" value="F:zinc ion binding"/>
    <property type="evidence" value="ECO:0007669"/>
    <property type="project" value="UniProtKB-KW"/>
</dbReference>
<keyword evidence="4" id="KW-0678">Repressor</keyword>
<comment type="subcellular location">
    <subcellularLocation>
        <location evidence="2">Nucleus</location>
    </subcellularLocation>
</comment>
<dbReference type="AlphaFoldDB" id="A0A131YRT5"/>
<name>A0A131YRT5_RHIAP</name>
<organism evidence="18">
    <name type="scientific">Rhipicephalus appendiculatus</name>
    <name type="common">Brown ear tick</name>
    <dbReference type="NCBI Taxonomy" id="34631"/>
    <lineage>
        <taxon>Eukaryota</taxon>
        <taxon>Metazoa</taxon>
        <taxon>Ecdysozoa</taxon>
        <taxon>Arthropoda</taxon>
        <taxon>Chelicerata</taxon>
        <taxon>Arachnida</taxon>
        <taxon>Acari</taxon>
        <taxon>Parasitiformes</taxon>
        <taxon>Ixodida</taxon>
        <taxon>Ixodoidea</taxon>
        <taxon>Ixodidae</taxon>
        <taxon>Rhipicephalinae</taxon>
        <taxon>Rhipicephalus</taxon>
        <taxon>Rhipicephalus</taxon>
    </lineage>
</organism>
<evidence type="ECO:0000259" key="16">
    <source>
        <dbReference type="PROSITE" id="PS50174"/>
    </source>
</evidence>
<evidence type="ECO:0000256" key="11">
    <source>
        <dbReference type="ARBA" id="ARBA00023242"/>
    </source>
</evidence>
<evidence type="ECO:0000256" key="6">
    <source>
        <dbReference type="ARBA" id="ARBA00022771"/>
    </source>
</evidence>
<dbReference type="Gene3D" id="2.30.30.140">
    <property type="match status" value="1"/>
</dbReference>
<dbReference type="GO" id="GO:0000978">
    <property type="term" value="F:RNA polymerase II cis-regulatory region sequence-specific DNA binding"/>
    <property type="evidence" value="ECO:0007669"/>
    <property type="project" value="TreeGrafter"/>
</dbReference>
<keyword evidence="6 12" id="KW-0863">Zinc-finger</keyword>
<keyword evidence="7 12" id="KW-0862">Zinc</keyword>
<feature type="domain" description="Tudor" evidence="17">
    <location>
        <begin position="210"/>
        <end position="270"/>
    </location>
</feature>
<dbReference type="InterPro" id="IPR000467">
    <property type="entry name" value="G_patch_dom"/>
</dbReference>
<feature type="domain" description="G-patch" evidence="16">
    <location>
        <begin position="320"/>
        <end position="366"/>
    </location>
</feature>
<evidence type="ECO:0000259" key="15">
    <source>
        <dbReference type="PROSITE" id="PS50103"/>
    </source>
</evidence>
<keyword evidence="10" id="KW-0804">Transcription</keyword>
<proteinExistence type="predicted"/>
<evidence type="ECO:0000256" key="9">
    <source>
        <dbReference type="ARBA" id="ARBA00023125"/>
    </source>
</evidence>
<dbReference type="PROSITE" id="PS50304">
    <property type="entry name" value="TUDOR"/>
    <property type="match status" value="1"/>
</dbReference>
<keyword evidence="13" id="KW-0175">Coiled coil</keyword>
<evidence type="ECO:0000256" key="13">
    <source>
        <dbReference type="SAM" id="Coils"/>
    </source>
</evidence>